<evidence type="ECO:0000313" key="2">
    <source>
        <dbReference type="EMBL" id="EGJ48680.1"/>
    </source>
</evidence>
<keyword evidence="3" id="KW-1185">Reference proteome</keyword>
<dbReference type="Proteomes" id="UP000007844">
    <property type="component" value="Chromosome"/>
</dbReference>
<feature type="region of interest" description="Disordered" evidence="1">
    <location>
        <begin position="98"/>
        <end position="136"/>
    </location>
</feature>
<feature type="compositionally biased region" description="Basic and acidic residues" evidence="1">
    <location>
        <begin position="101"/>
        <end position="136"/>
    </location>
</feature>
<organism evidence="2 3">
    <name type="scientific">Desulfocurvibacter africanus subsp. africanus str. Walvis Bay</name>
    <dbReference type="NCBI Taxonomy" id="690850"/>
    <lineage>
        <taxon>Bacteria</taxon>
        <taxon>Pseudomonadati</taxon>
        <taxon>Thermodesulfobacteriota</taxon>
        <taxon>Desulfovibrionia</taxon>
        <taxon>Desulfovibrionales</taxon>
        <taxon>Desulfovibrionaceae</taxon>
        <taxon>Desulfocurvibacter</taxon>
    </lineage>
</organism>
<dbReference type="STRING" id="690850.Desaf_0323"/>
<dbReference type="RefSeq" id="WP_014258532.1">
    <property type="nucleotide sequence ID" value="NC_016629.1"/>
</dbReference>
<protein>
    <submittedName>
        <fullName evidence="2">Uncharacterized protein</fullName>
    </submittedName>
</protein>
<dbReference type="KEGG" id="daf:Desaf_0323"/>
<dbReference type="AlphaFoldDB" id="F3YU74"/>
<accession>F3YU74</accession>
<dbReference type="EMBL" id="CP003221">
    <property type="protein sequence ID" value="EGJ48680.1"/>
    <property type="molecule type" value="Genomic_DNA"/>
</dbReference>
<evidence type="ECO:0000313" key="3">
    <source>
        <dbReference type="Proteomes" id="UP000007844"/>
    </source>
</evidence>
<dbReference type="HOGENOM" id="CLU_1872054_0_0_7"/>
<name>F3YU74_DESAF</name>
<sequence length="136" mass="16233" precursor="true">MSHLIRSFTKTMLAVGACAMLGGGILQYTGLLPQEFQFVSPVHAEIGDSLLPVQEPIKRRPPDQDAIQYWYDQETAKEQARNERNLRKIDLRFQEQWPGTGDERQRSYERARQREMDRYEREQRELEREYKQKFAR</sequence>
<gene>
    <name evidence="2" type="ORF">Desaf_0323</name>
</gene>
<proteinExistence type="predicted"/>
<evidence type="ECO:0000256" key="1">
    <source>
        <dbReference type="SAM" id="MobiDB-lite"/>
    </source>
</evidence>
<reference evidence="2 3" key="1">
    <citation type="journal article" date="2011" name="J. Bacteriol.">
        <title>Genome sequence of the mercury-methylating and pleomorphic Desulfovibrio africanus Strain Walvis Bay.</title>
        <authorList>
            <person name="Brown S.D."/>
            <person name="Wall J.D."/>
            <person name="Kucken A.M."/>
            <person name="Gilmour C.C."/>
            <person name="Podar M."/>
            <person name="Brandt C.C."/>
            <person name="Teshima H."/>
            <person name="Detter J.C."/>
            <person name="Han C.S."/>
            <person name="Land M.L."/>
            <person name="Lucas S."/>
            <person name="Han J."/>
            <person name="Pennacchio L."/>
            <person name="Nolan M."/>
            <person name="Pitluck S."/>
            <person name="Woyke T."/>
            <person name="Goodwin L."/>
            <person name="Palumbo A.V."/>
            <person name="Elias D.A."/>
        </authorList>
    </citation>
    <scope>NUCLEOTIDE SEQUENCE [LARGE SCALE GENOMIC DNA]</scope>
    <source>
        <strain evidence="2 3">Walvis Bay</strain>
    </source>
</reference>